<dbReference type="AlphaFoldDB" id="A0A7R9A923"/>
<dbReference type="SUPFAM" id="SSF49265">
    <property type="entry name" value="Fibronectin type III"/>
    <property type="match status" value="1"/>
</dbReference>
<dbReference type="SMART" id="SM00409">
    <property type="entry name" value="IG"/>
    <property type="match status" value="2"/>
</dbReference>
<dbReference type="GO" id="GO:0007411">
    <property type="term" value="P:axon guidance"/>
    <property type="evidence" value="ECO:0007669"/>
    <property type="project" value="TreeGrafter"/>
</dbReference>
<dbReference type="Gene3D" id="2.60.40.10">
    <property type="entry name" value="Immunoglobulins"/>
    <property type="match status" value="2"/>
</dbReference>
<feature type="domain" description="Ig-like" evidence="3">
    <location>
        <begin position="46"/>
        <end position="138"/>
    </location>
</feature>
<feature type="region of interest" description="Disordered" evidence="2">
    <location>
        <begin position="147"/>
        <end position="234"/>
    </location>
</feature>
<evidence type="ECO:0000313" key="4">
    <source>
        <dbReference type="EMBL" id="CAD7249737.1"/>
    </source>
</evidence>
<evidence type="ECO:0000256" key="2">
    <source>
        <dbReference type="SAM" id="MobiDB-lite"/>
    </source>
</evidence>
<dbReference type="InterPro" id="IPR036179">
    <property type="entry name" value="Ig-like_dom_sf"/>
</dbReference>
<dbReference type="PANTHER" id="PTHR10075:SF14">
    <property type="entry name" value="CELL ADHESION MOLECULE DSCAM2-RELATED"/>
    <property type="match status" value="1"/>
</dbReference>
<dbReference type="PROSITE" id="PS50835">
    <property type="entry name" value="IG_LIKE"/>
    <property type="match status" value="2"/>
</dbReference>
<dbReference type="OrthoDB" id="6234674at2759"/>
<evidence type="ECO:0000313" key="5">
    <source>
        <dbReference type="Proteomes" id="UP000677054"/>
    </source>
</evidence>
<dbReference type="InterPro" id="IPR003599">
    <property type="entry name" value="Ig_sub"/>
</dbReference>
<keyword evidence="5" id="KW-1185">Reference proteome</keyword>
<dbReference type="InterPro" id="IPR013783">
    <property type="entry name" value="Ig-like_fold"/>
</dbReference>
<dbReference type="Proteomes" id="UP000677054">
    <property type="component" value="Unassembled WGS sequence"/>
</dbReference>
<dbReference type="PANTHER" id="PTHR10075">
    <property type="entry name" value="BASIGIN RELATED"/>
    <property type="match status" value="1"/>
</dbReference>
<dbReference type="EMBL" id="LR901982">
    <property type="protein sequence ID" value="CAD7249737.1"/>
    <property type="molecule type" value="Genomic_DNA"/>
</dbReference>
<sequence length="548" mass="60444">MLIRVAKSWKRNSLGEKPLTIGLASEQIRFGTSIFEKSIRAAVVAAEIEDPPRNAVVSELESLRWGCGAVGRPRNITWTWYKDGANLRTLEGMIGGRFRVDPQGSLLVDPVYAKDSGNYTCRVFNGIGAPHQASATLTVECKASAPPMRADDDVTPVIEPPRCSPGQGEGDADSAVSRSRDARNPGMPRRRESSSSSDQVDEKRTSLRPQSLPLQILATPKRLPPHPSGPGSPLDLFPSSISRLYDGSCEQVSEEDAGFYTCEGENALGSAGVSRLIEVEVEETQDFLTSPSKVYRVMEGDSFLVPCSPPRGSGTSVQWNKVGRGAGDVELKDRVTDLGLRFEDVRSSDAGEYECILLSHFQPKVARTLVLVVSSSDASPFLTLSHIHTFSHHAILVFCSTLREDHQYITWYKEEKEEEWYPGPGLRPGIKESNVTLTDLSPGTTYQVLIDALRPESTHVSSRLYNFTTSASSTGELEAGALVKDQEVLKLQEQNLTETTLRGEKEYSYFRVLNDEMVYFSVWPAGILRRMEDIIEDLQEILSLPQVA</sequence>
<name>A0A7R9A923_9CRUS</name>
<feature type="domain" description="Ig-like" evidence="3">
    <location>
        <begin position="285"/>
        <end position="355"/>
    </location>
</feature>
<dbReference type="SUPFAM" id="SSF48726">
    <property type="entry name" value="Immunoglobulin"/>
    <property type="match status" value="2"/>
</dbReference>
<dbReference type="Pfam" id="PF13927">
    <property type="entry name" value="Ig_3"/>
    <property type="match status" value="1"/>
</dbReference>
<organism evidence="4">
    <name type="scientific">Darwinula stevensoni</name>
    <dbReference type="NCBI Taxonomy" id="69355"/>
    <lineage>
        <taxon>Eukaryota</taxon>
        <taxon>Metazoa</taxon>
        <taxon>Ecdysozoa</taxon>
        <taxon>Arthropoda</taxon>
        <taxon>Crustacea</taxon>
        <taxon>Oligostraca</taxon>
        <taxon>Ostracoda</taxon>
        <taxon>Podocopa</taxon>
        <taxon>Podocopida</taxon>
        <taxon>Darwinulocopina</taxon>
        <taxon>Darwinuloidea</taxon>
        <taxon>Darwinulidae</taxon>
        <taxon>Darwinula</taxon>
    </lineage>
</organism>
<gene>
    <name evidence="4" type="ORF">DSTB1V02_LOCUS9524</name>
</gene>
<dbReference type="GO" id="GO:0030424">
    <property type="term" value="C:axon"/>
    <property type="evidence" value="ECO:0007669"/>
    <property type="project" value="TreeGrafter"/>
</dbReference>
<dbReference type="GO" id="GO:0007156">
    <property type="term" value="P:homophilic cell adhesion via plasma membrane adhesion molecules"/>
    <property type="evidence" value="ECO:0007669"/>
    <property type="project" value="TreeGrafter"/>
</dbReference>
<evidence type="ECO:0000259" key="3">
    <source>
        <dbReference type="PROSITE" id="PS50835"/>
    </source>
</evidence>
<keyword evidence="1" id="KW-0393">Immunoglobulin domain</keyword>
<dbReference type="SMART" id="SM00408">
    <property type="entry name" value="IGc2"/>
    <property type="match status" value="2"/>
</dbReference>
<dbReference type="InterPro" id="IPR036116">
    <property type="entry name" value="FN3_sf"/>
</dbReference>
<accession>A0A7R9A923</accession>
<feature type="compositionally biased region" description="Basic and acidic residues" evidence="2">
    <location>
        <begin position="178"/>
        <end position="193"/>
    </location>
</feature>
<dbReference type="InterPro" id="IPR007110">
    <property type="entry name" value="Ig-like_dom"/>
</dbReference>
<dbReference type="GO" id="GO:0070593">
    <property type="term" value="P:dendrite self-avoidance"/>
    <property type="evidence" value="ECO:0007669"/>
    <property type="project" value="TreeGrafter"/>
</dbReference>
<dbReference type="EMBL" id="CAJPEV010002465">
    <property type="protein sequence ID" value="CAG0896989.1"/>
    <property type="molecule type" value="Genomic_DNA"/>
</dbReference>
<proteinExistence type="predicted"/>
<reference evidence="4" key="1">
    <citation type="submission" date="2020-11" db="EMBL/GenBank/DDBJ databases">
        <authorList>
            <person name="Tran Van P."/>
        </authorList>
    </citation>
    <scope>NUCLEOTIDE SEQUENCE</scope>
</reference>
<dbReference type="GO" id="GO:0098632">
    <property type="term" value="F:cell-cell adhesion mediator activity"/>
    <property type="evidence" value="ECO:0007669"/>
    <property type="project" value="TreeGrafter"/>
</dbReference>
<dbReference type="GO" id="GO:0005886">
    <property type="term" value="C:plasma membrane"/>
    <property type="evidence" value="ECO:0007669"/>
    <property type="project" value="TreeGrafter"/>
</dbReference>
<dbReference type="CDD" id="cd00096">
    <property type="entry name" value="Ig"/>
    <property type="match status" value="1"/>
</dbReference>
<protein>
    <recommendedName>
        <fullName evidence="3">Ig-like domain-containing protein</fullName>
    </recommendedName>
</protein>
<dbReference type="InterPro" id="IPR003598">
    <property type="entry name" value="Ig_sub2"/>
</dbReference>
<evidence type="ECO:0000256" key="1">
    <source>
        <dbReference type="ARBA" id="ARBA00023319"/>
    </source>
</evidence>